<reference evidence="10" key="1">
    <citation type="journal article" date="2023" name="Int. J. Syst. Evol. Microbiol.">
        <title>&lt;i&gt;Shewanella septentrionalis&lt;/i&gt; sp. nov. and &lt;i&gt;Shewanella holmiensis&lt;/i&gt; sp. nov., isolated from Baltic Sea water and sediments.</title>
        <authorList>
            <person name="Martin-Rodriguez A.J."/>
            <person name="Thorell K."/>
            <person name="Joffre E."/>
            <person name="Jensie-Markopoulos S."/>
            <person name="Moore E.R.B."/>
            <person name="Sjoling A."/>
        </authorList>
    </citation>
    <scope>NUCLEOTIDE SEQUENCE</scope>
    <source>
        <strain evidence="10">SP1S2-7</strain>
    </source>
</reference>
<evidence type="ECO:0000256" key="2">
    <source>
        <dbReference type="ARBA" id="ARBA00022490"/>
    </source>
</evidence>
<organism evidence="10 11">
    <name type="scientific">Shewanella holmiensis</name>
    <dbReference type="NCBI Taxonomy" id="2952222"/>
    <lineage>
        <taxon>Bacteria</taxon>
        <taxon>Pseudomonadati</taxon>
        <taxon>Pseudomonadota</taxon>
        <taxon>Gammaproteobacteria</taxon>
        <taxon>Alteromonadales</taxon>
        <taxon>Shewanellaceae</taxon>
        <taxon>Shewanella</taxon>
    </lineage>
</organism>
<evidence type="ECO:0000313" key="11">
    <source>
        <dbReference type="Proteomes" id="UP001155546"/>
    </source>
</evidence>
<dbReference type="Proteomes" id="UP001155546">
    <property type="component" value="Unassembled WGS sequence"/>
</dbReference>
<name>A0A9X2WQ42_9GAMM</name>
<dbReference type="AlphaFoldDB" id="A0A9X2WQ42"/>
<sequence>MADMLAQAKARQCTIAIDELVYDPASRQLSKNAQEIELEPRSIELLEVFLQQTGTPIAAEDIISRVWQSNYISKNVLTNRISTLRAIFKESSPELDATKLLVTYPKKGYYLNATRVTLIDTAADLIAPSKPVQSKRMIHLVYMSLLMIAGFFIYQQSQKSPIIAPVNPLTATTRQDAHITIAVVELVLNRIHVTNSAASPYVTAIKTALLSQLVAYPYINVLNQDDPTYFLSPLIDSEYWPGDGNTLFSDYKLNLRLDKAPTSDQLTARVELVYHSSEKQTYRGEYILSTGSLDQDIQKITDDLIDYFKLPVIASANTEQTHTFINQTLAQQLDADNPSMFQANYLARRLLLDPELKSDQIQTWLNRIDKLFPFPSEETEIWLGLLDFRIGNHKRARERLLKGHFNNQIDNAFIYLVLSNIALKDDKPELFRYYYLKSLVSLSLVVPSKTVFEQLSREKLTSQCLGAWGVLFQDKALTADIHSWAMFANYCETAAPYLPKASAKRSQ</sequence>
<evidence type="ECO:0000256" key="6">
    <source>
        <dbReference type="ARBA" id="ARBA00023125"/>
    </source>
</evidence>
<evidence type="ECO:0000256" key="4">
    <source>
        <dbReference type="ARBA" id="ARBA00023012"/>
    </source>
</evidence>
<feature type="DNA-binding region" description="OmpR/PhoB-type" evidence="8">
    <location>
        <begin position="12"/>
        <end position="113"/>
    </location>
</feature>
<dbReference type="SUPFAM" id="SSF46894">
    <property type="entry name" value="C-terminal effector domain of the bipartite response regulators"/>
    <property type="match status" value="1"/>
</dbReference>
<comment type="caution">
    <text evidence="10">The sequence shown here is derived from an EMBL/GenBank/DDBJ whole genome shotgun (WGS) entry which is preliminary data.</text>
</comment>
<gene>
    <name evidence="10" type="ORF">NE535_17045</name>
</gene>
<dbReference type="Gene3D" id="1.10.10.10">
    <property type="entry name" value="Winged helix-like DNA-binding domain superfamily/Winged helix DNA-binding domain"/>
    <property type="match status" value="1"/>
</dbReference>
<dbReference type="InterPro" id="IPR016032">
    <property type="entry name" value="Sig_transdc_resp-reg_C-effctor"/>
</dbReference>
<dbReference type="InterPro" id="IPR039420">
    <property type="entry name" value="WalR-like"/>
</dbReference>
<evidence type="ECO:0000256" key="3">
    <source>
        <dbReference type="ARBA" id="ARBA00022553"/>
    </source>
</evidence>
<dbReference type="GO" id="GO:0032993">
    <property type="term" value="C:protein-DNA complex"/>
    <property type="evidence" value="ECO:0007669"/>
    <property type="project" value="TreeGrafter"/>
</dbReference>
<dbReference type="InterPro" id="IPR001867">
    <property type="entry name" value="OmpR/PhoB-type_DNA-bd"/>
</dbReference>
<keyword evidence="6 8" id="KW-0238">DNA-binding</keyword>
<dbReference type="InterPro" id="IPR036388">
    <property type="entry name" value="WH-like_DNA-bd_sf"/>
</dbReference>
<dbReference type="GO" id="GO:0000156">
    <property type="term" value="F:phosphorelay response regulator activity"/>
    <property type="evidence" value="ECO:0007669"/>
    <property type="project" value="TreeGrafter"/>
</dbReference>
<dbReference type="PROSITE" id="PS51755">
    <property type="entry name" value="OMPR_PHOB"/>
    <property type="match status" value="1"/>
</dbReference>
<dbReference type="PANTHER" id="PTHR48111:SF35">
    <property type="entry name" value="TRANSCRIPTIONAL REGULATORY PROTEIN QSEB"/>
    <property type="match status" value="1"/>
</dbReference>
<protein>
    <submittedName>
        <fullName evidence="10">Winged helix-turn-helix domain-containing protein</fullName>
    </submittedName>
</protein>
<proteinExistence type="predicted"/>
<keyword evidence="4" id="KW-0902">Two-component regulatory system</keyword>
<keyword evidence="2" id="KW-0963">Cytoplasm</keyword>
<dbReference type="CDD" id="cd00383">
    <property type="entry name" value="trans_reg_C"/>
    <property type="match status" value="1"/>
</dbReference>
<keyword evidence="5" id="KW-0805">Transcription regulation</keyword>
<dbReference type="SMART" id="SM00862">
    <property type="entry name" value="Trans_reg_C"/>
    <property type="match status" value="1"/>
</dbReference>
<comment type="subcellular location">
    <subcellularLocation>
        <location evidence="1">Cytoplasm</location>
    </subcellularLocation>
</comment>
<dbReference type="PANTHER" id="PTHR48111">
    <property type="entry name" value="REGULATOR OF RPOS"/>
    <property type="match status" value="1"/>
</dbReference>
<evidence type="ECO:0000256" key="8">
    <source>
        <dbReference type="PROSITE-ProRule" id="PRU01091"/>
    </source>
</evidence>
<evidence type="ECO:0000256" key="7">
    <source>
        <dbReference type="ARBA" id="ARBA00023163"/>
    </source>
</evidence>
<dbReference type="EMBL" id="JAMTCD010000032">
    <property type="protein sequence ID" value="MCT7943468.1"/>
    <property type="molecule type" value="Genomic_DNA"/>
</dbReference>
<feature type="domain" description="OmpR/PhoB-type" evidence="9">
    <location>
        <begin position="12"/>
        <end position="113"/>
    </location>
</feature>
<accession>A0A9X2WQ42</accession>
<dbReference type="RefSeq" id="WP_261299799.1">
    <property type="nucleotide sequence ID" value="NZ_JAMTCD010000032.1"/>
</dbReference>
<dbReference type="Pfam" id="PF00486">
    <property type="entry name" value="Trans_reg_C"/>
    <property type="match status" value="1"/>
</dbReference>
<evidence type="ECO:0000259" key="9">
    <source>
        <dbReference type="PROSITE" id="PS51755"/>
    </source>
</evidence>
<dbReference type="GO" id="GO:0000976">
    <property type="term" value="F:transcription cis-regulatory region binding"/>
    <property type="evidence" value="ECO:0007669"/>
    <property type="project" value="TreeGrafter"/>
</dbReference>
<evidence type="ECO:0000256" key="1">
    <source>
        <dbReference type="ARBA" id="ARBA00004496"/>
    </source>
</evidence>
<keyword evidence="7" id="KW-0804">Transcription</keyword>
<keyword evidence="11" id="KW-1185">Reference proteome</keyword>
<keyword evidence="3" id="KW-0597">Phosphoprotein</keyword>
<dbReference type="GO" id="GO:0006355">
    <property type="term" value="P:regulation of DNA-templated transcription"/>
    <property type="evidence" value="ECO:0007669"/>
    <property type="project" value="InterPro"/>
</dbReference>
<evidence type="ECO:0000256" key="5">
    <source>
        <dbReference type="ARBA" id="ARBA00023015"/>
    </source>
</evidence>
<evidence type="ECO:0000313" key="10">
    <source>
        <dbReference type="EMBL" id="MCT7943468.1"/>
    </source>
</evidence>
<dbReference type="GO" id="GO:0005829">
    <property type="term" value="C:cytosol"/>
    <property type="evidence" value="ECO:0007669"/>
    <property type="project" value="TreeGrafter"/>
</dbReference>